<evidence type="ECO:0000313" key="2">
    <source>
        <dbReference type="Proteomes" id="UP000003340"/>
    </source>
</evidence>
<dbReference type="AlphaFoldDB" id="C0E9D6"/>
<reference evidence="1 2" key="2">
    <citation type="submission" date="2009-02" db="EMBL/GenBank/DDBJ databases">
        <title>Draft genome sequence of Clostridium methylpentosum (DSM 5476).</title>
        <authorList>
            <person name="Sudarsanam P."/>
            <person name="Ley R."/>
            <person name="Guruge J."/>
            <person name="Turnbaugh P.J."/>
            <person name="Mahowald M."/>
            <person name="Liep D."/>
            <person name="Gordon J."/>
        </authorList>
    </citation>
    <scope>NUCLEOTIDE SEQUENCE [LARGE SCALE GENOMIC DNA]</scope>
    <source>
        <strain evidence="1 2">DSM 5476</strain>
    </source>
</reference>
<dbReference type="EMBL" id="ACEC01000020">
    <property type="protein sequence ID" value="EEG31846.1"/>
    <property type="molecule type" value="Genomic_DNA"/>
</dbReference>
<reference evidence="1 2" key="1">
    <citation type="submission" date="2009-01" db="EMBL/GenBank/DDBJ databases">
        <authorList>
            <person name="Fulton L."/>
            <person name="Clifton S."/>
            <person name="Fulton B."/>
            <person name="Xu J."/>
            <person name="Minx P."/>
            <person name="Pepin K.H."/>
            <person name="Johnson M."/>
            <person name="Bhonagiri V."/>
            <person name="Nash W.E."/>
            <person name="Mardis E.R."/>
            <person name="Wilson R.K."/>
        </authorList>
    </citation>
    <scope>NUCLEOTIDE SEQUENCE [LARGE SCALE GENOMIC DNA]</scope>
    <source>
        <strain evidence="1 2">DSM 5476</strain>
    </source>
</reference>
<protein>
    <recommendedName>
        <fullName evidence="3">DUF3784 domain-containing protein</fullName>
    </recommendedName>
</protein>
<name>C0E9D6_9FIRM</name>
<dbReference type="HOGENOM" id="CLU_2631926_0_0_9"/>
<gene>
    <name evidence="1" type="ORF">CLOSTMETH_00434</name>
</gene>
<proteinExistence type="predicted"/>
<evidence type="ECO:0008006" key="3">
    <source>
        <dbReference type="Google" id="ProtNLM"/>
    </source>
</evidence>
<sequence length="77" mass="9007">MRLIIELIILVLCLGAAAYVWFKRPAWCISKQVKRDEEITGKKYDYNKIYRNTALMFLALAVFEVLLILVSSYLHIL</sequence>
<evidence type="ECO:0000313" key="1">
    <source>
        <dbReference type="EMBL" id="EEG31846.1"/>
    </source>
</evidence>
<dbReference type="Proteomes" id="UP000003340">
    <property type="component" value="Unassembled WGS sequence"/>
</dbReference>
<organism evidence="1 2">
    <name type="scientific">[Clostridium] methylpentosum DSM 5476</name>
    <dbReference type="NCBI Taxonomy" id="537013"/>
    <lineage>
        <taxon>Bacteria</taxon>
        <taxon>Bacillati</taxon>
        <taxon>Bacillota</taxon>
        <taxon>Clostridia</taxon>
        <taxon>Eubacteriales</taxon>
        <taxon>Oscillospiraceae</taxon>
        <taxon>Oscillospiraceae incertae sedis</taxon>
    </lineage>
</organism>
<comment type="caution">
    <text evidence="1">The sequence shown here is derived from an EMBL/GenBank/DDBJ whole genome shotgun (WGS) entry which is preliminary data.</text>
</comment>
<keyword evidence="2" id="KW-1185">Reference proteome</keyword>
<accession>C0E9D6</accession>